<name>A0A1H0IX61_9BACT</name>
<dbReference type="Proteomes" id="UP000199073">
    <property type="component" value="Unassembled WGS sequence"/>
</dbReference>
<dbReference type="RefSeq" id="WP_092218610.1">
    <property type="nucleotide sequence ID" value="NZ_FNJI01000001.1"/>
</dbReference>
<accession>A0A1H0IX61</accession>
<dbReference type="OrthoDB" id="5432324at2"/>
<reference evidence="1 2" key="1">
    <citation type="submission" date="2016-10" db="EMBL/GenBank/DDBJ databases">
        <authorList>
            <person name="de Groot N.N."/>
        </authorList>
    </citation>
    <scope>NUCLEOTIDE SEQUENCE [LARGE SCALE GENOMIC DNA]</scope>
    <source>
        <strain evidence="1 2">DSM 12130</strain>
    </source>
</reference>
<protein>
    <submittedName>
        <fullName evidence="1">Uncharacterized protein</fullName>
    </submittedName>
</protein>
<sequence length="84" mass="9661">MYDKKQLCEKITSIYPDIGQCGIDIDVDFDNKERAWVVRLVKDSHKLSHYLDLPEADDCMDGKKCVSLGLEIAQLRKNVEGKQF</sequence>
<evidence type="ECO:0000313" key="1">
    <source>
        <dbReference type="EMBL" id="SDO35810.1"/>
    </source>
</evidence>
<evidence type="ECO:0000313" key="2">
    <source>
        <dbReference type="Proteomes" id="UP000199073"/>
    </source>
</evidence>
<dbReference type="STRING" id="91360.SAMN05660330_00054"/>
<organism evidence="1 2">
    <name type="scientific">Desulforhopalus singaporensis</name>
    <dbReference type="NCBI Taxonomy" id="91360"/>
    <lineage>
        <taxon>Bacteria</taxon>
        <taxon>Pseudomonadati</taxon>
        <taxon>Thermodesulfobacteriota</taxon>
        <taxon>Desulfobulbia</taxon>
        <taxon>Desulfobulbales</taxon>
        <taxon>Desulfocapsaceae</taxon>
        <taxon>Desulforhopalus</taxon>
    </lineage>
</organism>
<gene>
    <name evidence="1" type="ORF">SAMN05660330_00054</name>
</gene>
<proteinExistence type="predicted"/>
<dbReference type="AlphaFoldDB" id="A0A1H0IX61"/>
<keyword evidence="2" id="KW-1185">Reference proteome</keyword>
<dbReference type="EMBL" id="FNJI01000001">
    <property type="protein sequence ID" value="SDO35810.1"/>
    <property type="molecule type" value="Genomic_DNA"/>
</dbReference>